<dbReference type="GO" id="GO:0016209">
    <property type="term" value="F:antioxidant activity"/>
    <property type="evidence" value="ECO:0007669"/>
    <property type="project" value="InterPro"/>
</dbReference>
<sequence>MTFLKRTFSPAVRAVLVAALGVVMVACQPDKAEKARPDPATAVMAPSFSAPALDGSLVSTADLEGKAYIVNFFASYCPPCRNELPDMVRLQSEYADQGFTFIGIAVNEDRDRMHAFIDEMGINYPVIMVTQEIVDAYNRYADGGIKYIPTSFVIDANGMLSSYAVGEQSYEVFRDLIVEAIEAGR</sequence>
<gene>
    <name evidence="4" type="ORF">FGF68_00025</name>
</gene>
<proteinExistence type="predicted"/>
<feature type="domain" description="Thioredoxin" evidence="3">
    <location>
        <begin position="39"/>
        <end position="182"/>
    </location>
</feature>
<feature type="chain" id="PRO_5022919297" evidence="2">
    <location>
        <begin position="26"/>
        <end position="185"/>
    </location>
</feature>
<reference evidence="4 5" key="1">
    <citation type="submission" date="2019-05" db="EMBL/GenBank/DDBJ databases">
        <title>Draft Whole-Genome sequence of the green sulfur bacterium Prosthecochloris vibrioformis DSM 260.</title>
        <authorList>
            <person name="Meyer T.E."/>
            <person name="Kyndt J.A."/>
        </authorList>
    </citation>
    <scope>NUCLEOTIDE SEQUENCE [LARGE SCALE GENOMIC DNA]</scope>
    <source>
        <strain evidence="4 5">DSM 260</strain>
    </source>
</reference>
<dbReference type="CDD" id="cd02966">
    <property type="entry name" value="TlpA_like_family"/>
    <property type="match status" value="1"/>
</dbReference>
<keyword evidence="5" id="KW-1185">Reference proteome</keyword>
<dbReference type="PROSITE" id="PS00194">
    <property type="entry name" value="THIOREDOXIN_1"/>
    <property type="match status" value="1"/>
</dbReference>
<name>A0A5C4S291_PROVB</name>
<comment type="caution">
    <text evidence="4">The sequence shown here is derived from an EMBL/GenBank/DDBJ whole genome shotgun (WGS) entry which is preliminary data.</text>
</comment>
<dbReference type="InterPro" id="IPR013766">
    <property type="entry name" value="Thioredoxin_domain"/>
</dbReference>
<keyword evidence="2" id="KW-0732">Signal</keyword>
<evidence type="ECO:0000313" key="5">
    <source>
        <dbReference type="Proteomes" id="UP000309544"/>
    </source>
</evidence>
<evidence type="ECO:0000313" key="4">
    <source>
        <dbReference type="EMBL" id="TNJ37610.1"/>
    </source>
</evidence>
<evidence type="ECO:0000256" key="2">
    <source>
        <dbReference type="SAM" id="SignalP"/>
    </source>
</evidence>
<dbReference type="Proteomes" id="UP000309544">
    <property type="component" value="Unassembled WGS sequence"/>
</dbReference>
<evidence type="ECO:0000256" key="1">
    <source>
        <dbReference type="ARBA" id="ARBA00023284"/>
    </source>
</evidence>
<dbReference type="PROSITE" id="PS51352">
    <property type="entry name" value="THIOREDOXIN_2"/>
    <property type="match status" value="1"/>
</dbReference>
<evidence type="ECO:0000259" key="3">
    <source>
        <dbReference type="PROSITE" id="PS51352"/>
    </source>
</evidence>
<dbReference type="EMBL" id="VDCI01000001">
    <property type="protein sequence ID" value="TNJ37610.1"/>
    <property type="molecule type" value="Genomic_DNA"/>
</dbReference>
<feature type="signal peptide" evidence="2">
    <location>
        <begin position="1"/>
        <end position="25"/>
    </location>
</feature>
<dbReference type="InterPro" id="IPR036249">
    <property type="entry name" value="Thioredoxin-like_sf"/>
</dbReference>
<dbReference type="PANTHER" id="PTHR42852">
    <property type="entry name" value="THIOL:DISULFIDE INTERCHANGE PROTEIN DSBE"/>
    <property type="match status" value="1"/>
</dbReference>
<dbReference type="InterPro" id="IPR017937">
    <property type="entry name" value="Thioredoxin_CS"/>
</dbReference>
<organism evidence="4 5">
    <name type="scientific">Prosthecochloris vibrioformis</name>
    <name type="common">Chlorobium vibrioforme</name>
    <dbReference type="NCBI Taxonomy" id="1098"/>
    <lineage>
        <taxon>Bacteria</taxon>
        <taxon>Pseudomonadati</taxon>
        <taxon>Chlorobiota</taxon>
        <taxon>Chlorobiia</taxon>
        <taxon>Chlorobiales</taxon>
        <taxon>Chlorobiaceae</taxon>
        <taxon>Prosthecochloris</taxon>
    </lineage>
</organism>
<protein>
    <submittedName>
        <fullName evidence="4">TlpA family protein disulfide reductase</fullName>
    </submittedName>
</protein>
<dbReference type="AlphaFoldDB" id="A0A5C4S291"/>
<dbReference type="PANTHER" id="PTHR42852:SF18">
    <property type="entry name" value="CHROMOSOME UNDETERMINED SCAFFOLD_47, WHOLE GENOME SHOTGUN SEQUENCE"/>
    <property type="match status" value="1"/>
</dbReference>
<dbReference type="Gene3D" id="3.40.30.10">
    <property type="entry name" value="Glutaredoxin"/>
    <property type="match status" value="1"/>
</dbReference>
<dbReference type="Pfam" id="PF00578">
    <property type="entry name" value="AhpC-TSA"/>
    <property type="match status" value="1"/>
</dbReference>
<dbReference type="RefSeq" id="WP_068865948.1">
    <property type="nucleotide sequence ID" value="NZ_VDCI01000001.1"/>
</dbReference>
<dbReference type="InterPro" id="IPR000866">
    <property type="entry name" value="AhpC/TSA"/>
</dbReference>
<accession>A0A5C4S291</accession>
<dbReference type="PROSITE" id="PS51257">
    <property type="entry name" value="PROKAR_LIPOPROTEIN"/>
    <property type="match status" value="1"/>
</dbReference>
<dbReference type="InterPro" id="IPR050553">
    <property type="entry name" value="Thioredoxin_ResA/DsbE_sf"/>
</dbReference>
<dbReference type="GO" id="GO:0016491">
    <property type="term" value="F:oxidoreductase activity"/>
    <property type="evidence" value="ECO:0007669"/>
    <property type="project" value="InterPro"/>
</dbReference>
<keyword evidence="1" id="KW-0676">Redox-active center</keyword>
<dbReference type="SUPFAM" id="SSF52833">
    <property type="entry name" value="Thioredoxin-like"/>
    <property type="match status" value="1"/>
</dbReference>